<dbReference type="CDD" id="cd00190">
    <property type="entry name" value="Tryp_SPc"/>
    <property type="match status" value="1"/>
</dbReference>
<name>A0AA38M747_9CUCU</name>
<evidence type="ECO:0000256" key="1">
    <source>
        <dbReference type="ARBA" id="ARBA00004239"/>
    </source>
</evidence>
<comment type="caution">
    <text evidence="11">The sequence shown here is derived from an EMBL/GenBank/DDBJ whole genome shotgun (WGS) entry which is preliminary data.</text>
</comment>
<evidence type="ECO:0000313" key="12">
    <source>
        <dbReference type="Proteomes" id="UP001168821"/>
    </source>
</evidence>
<dbReference type="SMART" id="SM00020">
    <property type="entry name" value="Tryp_SPc"/>
    <property type="match status" value="1"/>
</dbReference>
<dbReference type="Pfam" id="PF00089">
    <property type="entry name" value="Trypsin"/>
    <property type="match status" value="1"/>
</dbReference>
<dbReference type="SUPFAM" id="SSF50494">
    <property type="entry name" value="Trypsin-like serine proteases"/>
    <property type="match status" value="1"/>
</dbReference>
<dbReference type="Gene3D" id="3.30.1640.30">
    <property type="match status" value="1"/>
</dbReference>
<reference evidence="11" key="1">
    <citation type="journal article" date="2023" name="G3 (Bethesda)">
        <title>Whole genome assemblies of Zophobas morio and Tenebrio molitor.</title>
        <authorList>
            <person name="Kaur S."/>
            <person name="Stinson S.A."/>
            <person name="diCenzo G.C."/>
        </authorList>
    </citation>
    <scope>NUCLEOTIDE SEQUENCE</scope>
    <source>
        <strain evidence="11">QUZm001</strain>
    </source>
</reference>
<evidence type="ECO:0000256" key="2">
    <source>
        <dbReference type="ARBA" id="ARBA00022670"/>
    </source>
</evidence>
<keyword evidence="3" id="KW-0732">Signal</keyword>
<dbReference type="PRINTS" id="PR00722">
    <property type="entry name" value="CHYMOTRYPSIN"/>
</dbReference>
<comment type="subcellular location">
    <subcellularLocation>
        <location evidence="1">Secreted</location>
        <location evidence="1">Extracellular space</location>
    </subcellularLocation>
</comment>
<dbReference type="InterPro" id="IPR001314">
    <property type="entry name" value="Peptidase_S1A"/>
</dbReference>
<sequence length="375" mass="41625">MFQTKNWAFYGLVIGFSLVYIYCKPNELYESSNCHNSDAPGKCIPITQCTSALEAIKKQHSHGLQRCGFEGLVEIVCCPDSEMQQNHTDKPPNEDDNTENTTSFKGGVITRKSQKACDKYSTALPPVLVSYILGGEDTQLGEFPHMTALGFFSKEDNMYRFDCGGTLISPYYIVTAAHCVVNVQGNELKIARLGVINVPGMVEKPDPKIDYNVINVTIHKHYDGRKKFSDIALVKLEKEVTFTDTIRPACLYTKSDIPEELIVTGWGAERVGGERSSILQKAILYSMNLQECSRLYQKKVQKQITENQICAISNISSACQGDSGGPLQIQSRIKLLTVVGLSSYGISCSGQYPGIYTKISSYLDWIEEIVWSGTV</sequence>
<dbReference type="PROSITE" id="PS00135">
    <property type="entry name" value="TRYPSIN_SER"/>
    <property type="match status" value="1"/>
</dbReference>
<dbReference type="GO" id="GO:0005576">
    <property type="term" value="C:extracellular region"/>
    <property type="evidence" value="ECO:0007669"/>
    <property type="project" value="UniProtKB-SubCell"/>
</dbReference>
<evidence type="ECO:0000256" key="9">
    <source>
        <dbReference type="SAM" id="MobiDB-lite"/>
    </source>
</evidence>
<comment type="similarity">
    <text evidence="7">Belongs to the peptidase S1 family. CLIP subfamily.</text>
</comment>
<dbReference type="InterPro" id="IPR018114">
    <property type="entry name" value="TRYPSIN_HIS"/>
</dbReference>
<dbReference type="GO" id="GO:0006508">
    <property type="term" value="P:proteolysis"/>
    <property type="evidence" value="ECO:0007669"/>
    <property type="project" value="UniProtKB-KW"/>
</dbReference>
<protein>
    <recommendedName>
        <fullName evidence="10">Peptidase S1 domain-containing protein</fullName>
    </recommendedName>
</protein>
<dbReference type="InterPro" id="IPR043504">
    <property type="entry name" value="Peptidase_S1_PA_chymotrypsin"/>
</dbReference>
<dbReference type="InterPro" id="IPR009003">
    <property type="entry name" value="Peptidase_S1_PA"/>
</dbReference>
<feature type="region of interest" description="Disordered" evidence="9">
    <location>
        <begin position="83"/>
        <end position="105"/>
    </location>
</feature>
<dbReference type="SMART" id="SM00680">
    <property type="entry name" value="CLIP"/>
    <property type="match status" value="1"/>
</dbReference>
<dbReference type="PANTHER" id="PTHR24252:SF7">
    <property type="entry name" value="HYALIN"/>
    <property type="match status" value="1"/>
</dbReference>
<dbReference type="InterPro" id="IPR022700">
    <property type="entry name" value="CLIP"/>
</dbReference>
<keyword evidence="6" id="KW-1015">Disulfide bond</keyword>
<feature type="domain" description="Peptidase S1" evidence="10">
    <location>
        <begin position="132"/>
        <end position="371"/>
    </location>
</feature>
<dbReference type="InterPro" id="IPR038565">
    <property type="entry name" value="CLIP_sf"/>
</dbReference>
<evidence type="ECO:0000256" key="7">
    <source>
        <dbReference type="ARBA" id="ARBA00024195"/>
    </source>
</evidence>
<dbReference type="Gene3D" id="2.40.10.10">
    <property type="entry name" value="Trypsin-like serine proteases"/>
    <property type="match status" value="1"/>
</dbReference>
<dbReference type="GO" id="GO:0004252">
    <property type="term" value="F:serine-type endopeptidase activity"/>
    <property type="evidence" value="ECO:0007669"/>
    <property type="project" value="InterPro"/>
</dbReference>
<dbReference type="InterPro" id="IPR033116">
    <property type="entry name" value="TRYPSIN_SER"/>
</dbReference>
<dbReference type="EMBL" id="JALNTZ010000007">
    <property type="protein sequence ID" value="KAJ3645846.1"/>
    <property type="molecule type" value="Genomic_DNA"/>
</dbReference>
<evidence type="ECO:0000259" key="10">
    <source>
        <dbReference type="PROSITE" id="PS50240"/>
    </source>
</evidence>
<evidence type="ECO:0000256" key="4">
    <source>
        <dbReference type="ARBA" id="ARBA00022801"/>
    </source>
</evidence>
<evidence type="ECO:0000256" key="5">
    <source>
        <dbReference type="ARBA" id="ARBA00022825"/>
    </source>
</evidence>
<dbReference type="AlphaFoldDB" id="A0AA38M747"/>
<evidence type="ECO:0000313" key="11">
    <source>
        <dbReference type="EMBL" id="KAJ3645846.1"/>
    </source>
</evidence>
<dbReference type="PROSITE" id="PS00134">
    <property type="entry name" value="TRYPSIN_HIS"/>
    <property type="match status" value="1"/>
</dbReference>
<dbReference type="InterPro" id="IPR001254">
    <property type="entry name" value="Trypsin_dom"/>
</dbReference>
<organism evidence="11 12">
    <name type="scientific">Zophobas morio</name>
    <dbReference type="NCBI Taxonomy" id="2755281"/>
    <lineage>
        <taxon>Eukaryota</taxon>
        <taxon>Metazoa</taxon>
        <taxon>Ecdysozoa</taxon>
        <taxon>Arthropoda</taxon>
        <taxon>Hexapoda</taxon>
        <taxon>Insecta</taxon>
        <taxon>Pterygota</taxon>
        <taxon>Neoptera</taxon>
        <taxon>Endopterygota</taxon>
        <taxon>Coleoptera</taxon>
        <taxon>Polyphaga</taxon>
        <taxon>Cucujiformia</taxon>
        <taxon>Tenebrionidae</taxon>
        <taxon>Zophobas</taxon>
    </lineage>
</organism>
<accession>A0AA38M747</accession>
<evidence type="ECO:0000256" key="8">
    <source>
        <dbReference type="RuleBase" id="RU363034"/>
    </source>
</evidence>
<dbReference type="PANTHER" id="PTHR24252">
    <property type="entry name" value="ACROSIN-RELATED"/>
    <property type="match status" value="1"/>
</dbReference>
<evidence type="ECO:0000256" key="6">
    <source>
        <dbReference type="ARBA" id="ARBA00023157"/>
    </source>
</evidence>
<keyword evidence="4 8" id="KW-0378">Hydrolase</keyword>
<dbReference type="FunFam" id="2.40.10.10:FF:000036">
    <property type="entry name" value="Trypsin beta"/>
    <property type="match status" value="1"/>
</dbReference>
<keyword evidence="2 8" id="KW-0645">Protease</keyword>
<evidence type="ECO:0000256" key="3">
    <source>
        <dbReference type="ARBA" id="ARBA00022729"/>
    </source>
</evidence>
<keyword evidence="5 8" id="KW-0720">Serine protease</keyword>
<proteinExistence type="inferred from homology"/>
<dbReference type="Proteomes" id="UP001168821">
    <property type="component" value="Unassembled WGS sequence"/>
</dbReference>
<gene>
    <name evidence="11" type="ORF">Zmor_023472</name>
</gene>
<dbReference type="PROSITE" id="PS50240">
    <property type="entry name" value="TRYPSIN_DOM"/>
    <property type="match status" value="1"/>
</dbReference>
<keyword evidence="12" id="KW-1185">Reference proteome</keyword>